<dbReference type="OrthoDB" id="276063at2759"/>
<feature type="compositionally biased region" description="Basic residues" evidence="8">
    <location>
        <begin position="136"/>
        <end position="146"/>
    </location>
</feature>
<dbReference type="SUPFAM" id="SSF56420">
    <property type="entry name" value="Peptide deformylase"/>
    <property type="match status" value="2"/>
</dbReference>
<organism evidence="9 10">
    <name type="scientific">Cladophialophora immunda</name>
    <dbReference type="NCBI Taxonomy" id="569365"/>
    <lineage>
        <taxon>Eukaryota</taxon>
        <taxon>Fungi</taxon>
        <taxon>Dikarya</taxon>
        <taxon>Ascomycota</taxon>
        <taxon>Pezizomycotina</taxon>
        <taxon>Eurotiomycetes</taxon>
        <taxon>Chaetothyriomycetidae</taxon>
        <taxon>Chaetothyriales</taxon>
        <taxon>Herpotrichiellaceae</taxon>
        <taxon>Cladophialophora</taxon>
    </lineage>
</organism>
<keyword evidence="10" id="KW-1185">Reference proteome</keyword>
<dbReference type="CDD" id="cd00487">
    <property type="entry name" value="Pep_deformylase"/>
    <property type="match status" value="1"/>
</dbReference>
<accession>A0A0D2ATL9</accession>
<sequence>MSSQPDPRQEGEGGGASGRGKILPIVRWGTPILHRELRPVTAFDTKELDALVADMFATMYAAGGVGLAANQIGVDLRVFVYDMDDARGTRRWGAVCNPIIEPSSQKAFGDSDDDGGSHEAPGGTGSAGFNTPAHSSHQHHHHHHQPHALQRTLSMTEGCLSYPGISASVSRLGAITINGVDQRGEALTIHATGFFSHVLQHEVDHLNGIVYGDRVSLGRREEMDRKYKDLEAKKAYPDDWPATQTDHKWGD</sequence>
<dbReference type="VEuPathDB" id="FungiDB:PV07_08166"/>
<dbReference type="GO" id="GO:0006412">
    <property type="term" value="P:translation"/>
    <property type="evidence" value="ECO:0007669"/>
    <property type="project" value="UniProtKB-KW"/>
</dbReference>
<evidence type="ECO:0000256" key="8">
    <source>
        <dbReference type="SAM" id="MobiDB-lite"/>
    </source>
</evidence>
<keyword evidence="5 7" id="KW-0648">Protein biosynthesis</keyword>
<dbReference type="GO" id="GO:0042586">
    <property type="term" value="F:peptide deformylase activity"/>
    <property type="evidence" value="ECO:0007669"/>
    <property type="project" value="UniProtKB-EC"/>
</dbReference>
<dbReference type="InterPro" id="IPR036821">
    <property type="entry name" value="Peptide_deformylase_sf"/>
</dbReference>
<proteinExistence type="inferred from homology"/>
<dbReference type="EC" id="3.5.1.88" evidence="2 7"/>
<dbReference type="HAMAP" id="MF_00163">
    <property type="entry name" value="Pep_deformylase"/>
    <property type="match status" value="1"/>
</dbReference>
<keyword evidence="4 7" id="KW-0378">Hydrolase</keyword>
<comment type="function">
    <text evidence="6 7">Removes the formyl group from the N-terminal Met of newly synthesized proteins.</text>
</comment>
<keyword evidence="3 7" id="KW-0479">Metal-binding</keyword>
<dbReference type="Gene3D" id="3.90.45.10">
    <property type="entry name" value="Peptide deformylase"/>
    <property type="match status" value="1"/>
</dbReference>
<protein>
    <recommendedName>
        <fullName evidence="2 7">Peptide deformylase</fullName>
        <ecNumber evidence="2 7">3.5.1.88</ecNumber>
    </recommendedName>
</protein>
<gene>
    <name evidence="9" type="ORF">PV07_08166</name>
</gene>
<evidence type="ECO:0000313" key="9">
    <source>
        <dbReference type="EMBL" id="KIW28507.1"/>
    </source>
</evidence>
<dbReference type="HOGENOM" id="CLU_061901_1_0_1"/>
<dbReference type="PANTHER" id="PTHR10458:SF2">
    <property type="entry name" value="PEPTIDE DEFORMYLASE, MITOCHONDRIAL"/>
    <property type="match status" value="1"/>
</dbReference>
<evidence type="ECO:0000256" key="2">
    <source>
        <dbReference type="ARBA" id="ARBA00012175"/>
    </source>
</evidence>
<evidence type="ECO:0000256" key="7">
    <source>
        <dbReference type="RuleBase" id="RU362111"/>
    </source>
</evidence>
<evidence type="ECO:0000256" key="5">
    <source>
        <dbReference type="ARBA" id="ARBA00022917"/>
    </source>
</evidence>
<evidence type="ECO:0000256" key="4">
    <source>
        <dbReference type="ARBA" id="ARBA00022801"/>
    </source>
</evidence>
<dbReference type="EMBL" id="KN847043">
    <property type="protein sequence ID" value="KIW28507.1"/>
    <property type="molecule type" value="Genomic_DNA"/>
</dbReference>
<dbReference type="GO" id="GO:0046872">
    <property type="term" value="F:metal ion binding"/>
    <property type="evidence" value="ECO:0007669"/>
    <property type="project" value="UniProtKB-KW"/>
</dbReference>
<feature type="region of interest" description="Disordered" evidence="8">
    <location>
        <begin position="1"/>
        <end position="21"/>
    </location>
</feature>
<dbReference type="GeneID" id="27347360"/>
<comment type="catalytic activity">
    <reaction evidence="7">
        <text>N-terminal N-formyl-L-methionyl-[peptide] + H2O = N-terminal L-methionyl-[peptide] + formate</text>
        <dbReference type="Rhea" id="RHEA:24420"/>
        <dbReference type="Rhea" id="RHEA-COMP:10639"/>
        <dbReference type="Rhea" id="RHEA-COMP:10640"/>
        <dbReference type="ChEBI" id="CHEBI:15377"/>
        <dbReference type="ChEBI" id="CHEBI:15740"/>
        <dbReference type="ChEBI" id="CHEBI:49298"/>
        <dbReference type="ChEBI" id="CHEBI:64731"/>
        <dbReference type="EC" id="3.5.1.88"/>
    </reaction>
</comment>
<evidence type="ECO:0000256" key="1">
    <source>
        <dbReference type="ARBA" id="ARBA00010759"/>
    </source>
</evidence>
<feature type="region of interest" description="Disordered" evidence="8">
    <location>
        <begin position="103"/>
        <end position="150"/>
    </location>
</feature>
<evidence type="ECO:0000256" key="6">
    <source>
        <dbReference type="ARBA" id="ARBA00037114"/>
    </source>
</evidence>
<evidence type="ECO:0000313" key="10">
    <source>
        <dbReference type="Proteomes" id="UP000054466"/>
    </source>
</evidence>
<comment type="similarity">
    <text evidence="1 7">Belongs to the polypeptide deformylase family.</text>
</comment>
<dbReference type="Pfam" id="PF01327">
    <property type="entry name" value="Pep_deformylase"/>
    <property type="match status" value="2"/>
</dbReference>
<dbReference type="Proteomes" id="UP000054466">
    <property type="component" value="Unassembled WGS sequence"/>
</dbReference>
<dbReference type="PRINTS" id="PR01576">
    <property type="entry name" value="PDEFORMYLASE"/>
</dbReference>
<dbReference type="InterPro" id="IPR023635">
    <property type="entry name" value="Peptide_deformylase"/>
</dbReference>
<name>A0A0D2ATL9_9EURO</name>
<dbReference type="RefSeq" id="XP_016248723.1">
    <property type="nucleotide sequence ID" value="XM_016395304.1"/>
</dbReference>
<dbReference type="AlphaFoldDB" id="A0A0D2ATL9"/>
<dbReference type="STRING" id="569365.A0A0D2ATL9"/>
<evidence type="ECO:0000256" key="3">
    <source>
        <dbReference type="ARBA" id="ARBA00022723"/>
    </source>
</evidence>
<dbReference type="PANTHER" id="PTHR10458">
    <property type="entry name" value="PEPTIDE DEFORMYLASE"/>
    <property type="match status" value="1"/>
</dbReference>
<reference evidence="9 10" key="1">
    <citation type="submission" date="2015-01" db="EMBL/GenBank/DDBJ databases">
        <title>The Genome Sequence of Cladophialophora immunda CBS83496.</title>
        <authorList>
            <consortium name="The Broad Institute Genomics Platform"/>
            <person name="Cuomo C."/>
            <person name="de Hoog S."/>
            <person name="Gorbushina A."/>
            <person name="Stielow B."/>
            <person name="Teixiera M."/>
            <person name="Abouelleil A."/>
            <person name="Chapman S.B."/>
            <person name="Priest M."/>
            <person name="Young S.K."/>
            <person name="Wortman J."/>
            <person name="Nusbaum C."/>
            <person name="Birren B."/>
        </authorList>
    </citation>
    <scope>NUCLEOTIDE SEQUENCE [LARGE SCALE GENOMIC DNA]</scope>
    <source>
        <strain evidence="9 10">CBS 83496</strain>
    </source>
</reference>